<dbReference type="InterPro" id="IPR007711">
    <property type="entry name" value="HigB-1"/>
</dbReference>
<dbReference type="Pfam" id="PF05015">
    <property type="entry name" value="HigB-like_toxin"/>
    <property type="match status" value="1"/>
</dbReference>
<dbReference type="PANTHER" id="PTHR40266">
    <property type="entry name" value="TOXIN HIGB-1"/>
    <property type="match status" value="1"/>
</dbReference>
<dbReference type="SUPFAM" id="SSF143011">
    <property type="entry name" value="RelE-like"/>
    <property type="match status" value="1"/>
</dbReference>
<dbReference type="RefSeq" id="WP_088812108.1">
    <property type="nucleotide sequence ID" value="NZ_FYEX01000001.1"/>
</dbReference>
<organism evidence="1 2">
    <name type="scientific">Polynucleobacter victoriensis</name>
    <dbReference type="NCBI Taxonomy" id="2049319"/>
    <lineage>
        <taxon>Bacteria</taxon>
        <taxon>Pseudomonadati</taxon>
        <taxon>Pseudomonadota</taxon>
        <taxon>Betaproteobacteria</taxon>
        <taxon>Burkholderiales</taxon>
        <taxon>Burkholderiaceae</taxon>
        <taxon>Polynucleobacter</taxon>
    </lineage>
</organism>
<gene>
    <name evidence="1" type="ORF">SAMN06295916_0260</name>
</gene>
<accession>A0A212T3C6</accession>
<reference evidence="1 2" key="1">
    <citation type="submission" date="2017-06" db="EMBL/GenBank/DDBJ databases">
        <authorList>
            <person name="Kim H.J."/>
            <person name="Triplett B.A."/>
        </authorList>
    </citation>
    <scope>NUCLEOTIDE SEQUENCE [LARGE SCALE GENOMIC DNA]</scope>
    <source>
        <strain evidence="1 2">MWH-VicM1</strain>
    </source>
</reference>
<dbReference type="InterPro" id="IPR035093">
    <property type="entry name" value="RelE/ParE_toxin_dom_sf"/>
</dbReference>
<dbReference type="Gene3D" id="3.30.2310.20">
    <property type="entry name" value="RelE-like"/>
    <property type="match status" value="1"/>
</dbReference>
<name>A0A212T3C6_9BURK</name>
<dbReference type="AlphaFoldDB" id="A0A212T3C6"/>
<evidence type="ECO:0000313" key="1">
    <source>
        <dbReference type="EMBL" id="SNC60356.1"/>
    </source>
</evidence>
<keyword evidence="2" id="KW-1185">Reference proteome</keyword>
<dbReference type="EMBL" id="FYEX01000001">
    <property type="protein sequence ID" value="SNC60356.1"/>
    <property type="molecule type" value="Genomic_DNA"/>
</dbReference>
<sequence length="92" mass="10815">MIKSFKHKGLELFFETGSKSGIRSLHAAKLSRQLHKLNMSKSPEDMNIPGWKLHSLKGKYNNYYSIKVDGNWRLTFKYDGQDVILLNYHDYH</sequence>
<proteinExistence type="predicted"/>
<dbReference type="PANTHER" id="PTHR40266:SF2">
    <property type="entry name" value="TOXIN HIGB-1"/>
    <property type="match status" value="1"/>
</dbReference>
<protein>
    <submittedName>
        <fullName evidence="1">Proteic killer suppression protein</fullName>
    </submittedName>
</protein>
<evidence type="ECO:0000313" key="2">
    <source>
        <dbReference type="Proteomes" id="UP000197215"/>
    </source>
</evidence>
<dbReference type="Proteomes" id="UP000197215">
    <property type="component" value="Unassembled WGS sequence"/>
</dbReference>
<dbReference type="OrthoDB" id="9801102at2"/>